<organism evidence="1">
    <name type="scientific">Anguilla anguilla</name>
    <name type="common">European freshwater eel</name>
    <name type="synonym">Muraena anguilla</name>
    <dbReference type="NCBI Taxonomy" id="7936"/>
    <lineage>
        <taxon>Eukaryota</taxon>
        <taxon>Metazoa</taxon>
        <taxon>Chordata</taxon>
        <taxon>Craniata</taxon>
        <taxon>Vertebrata</taxon>
        <taxon>Euteleostomi</taxon>
        <taxon>Actinopterygii</taxon>
        <taxon>Neopterygii</taxon>
        <taxon>Teleostei</taxon>
        <taxon>Anguilliformes</taxon>
        <taxon>Anguillidae</taxon>
        <taxon>Anguilla</taxon>
    </lineage>
</organism>
<protein>
    <submittedName>
        <fullName evidence="1">Uncharacterized protein</fullName>
    </submittedName>
</protein>
<reference evidence="1" key="1">
    <citation type="submission" date="2014-11" db="EMBL/GenBank/DDBJ databases">
        <authorList>
            <person name="Amaro Gonzalez C."/>
        </authorList>
    </citation>
    <scope>NUCLEOTIDE SEQUENCE</scope>
</reference>
<proteinExistence type="predicted"/>
<evidence type="ECO:0000313" key="1">
    <source>
        <dbReference type="EMBL" id="JAH12267.1"/>
    </source>
</evidence>
<sequence length="78" mass="8790">MTKAHLHISQITRRQAPPKASALLLAEKRTHPHIRSTVLDTTESLHVRKSHVGFTLQNTDLMTKPISSVYPWASQVHS</sequence>
<dbReference type="EMBL" id="GBXM01096310">
    <property type="protein sequence ID" value="JAH12267.1"/>
    <property type="molecule type" value="Transcribed_RNA"/>
</dbReference>
<accession>A0A0E9Q6Y1</accession>
<name>A0A0E9Q6Y1_ANGAN</name>
<reference evidence="1" key="2">
    <citation type="journal article" date="2015" name="Fish Shellfish Immunol.">
        <title>Early steps in the European eel (Anguilla anguilla)-Vibrio vulnificus interaction in the gills: Role of the RtxA13 toxin.</title>
        <authorList>
            <person name="Callol A."/>
            <person name="Pajuelo D."/>
            <person name="Ebbesson L."/>
            <person name="Teles M."/>
            <person name="MacKenzie S."/>
            <person name="Amaro C."/>
        </authorList>
    </citation>
    <scope>NUCLEOTIDE SEQUENCE</scope>
</reference>
<dbReference type="AlphaFoldDB" id="A0A0E9Q6Y1"/>